<accession>A0A3R7F0M9</accession>
<comment type="caution">
    <text evidence="1">The sequence shown here is derived from an EMBL/GenBank/DDBJ whole genome shotgun (WGS) entry which is preliminary data.</text>
</comment>
<organism evidence="1 2">
    <name type="scientific">Clonorchis sinensis</name>
    <name type="common">Chinese liver fluke</name>
    <dbReference type="NCBI Taxonomy" id="79923"/>
    <lineage>
        <taxon>Eukaryota</taxon>
        <taxon>Metazoa</taxon>
        <taxon>Spiralia</taxon>
        <taxon>Lophotrochozoa</taxon>
        <taxon>Platyhelminthes</taxon>
        <taxon>Trematoda</taxon>
        <taxon>Digenea</taxon>
        <taxon>Opisthorchiida</taxon>
        <taxon>Opisthorchiata</taxon>
        <taxon>Opisthorchiidae</taxon>
        <taxon>Clonorchis</taxon>
    </lineage>
</organism>
<proteinExistence type="predicted"/>
<dbReference type="InParanoid" id="A0A3R7F0M9"/>
<reference evidence="1 2" key="1">
    <citation type="journal article" date="2018" name="Biotechnol. Adv.">
        <title>Improved genomic resources and new bioinformatic workflow for the carcinogenic parasite Clonorchis sinensis: Biotechnological implications.</title>
        <authorList>
            <person name="Wang D."/>
            <person name="Korhonen P.K."/>
            <person name="Gasser R.B."/>
            <person name="Young N.D."/>
        </authorList>
    </citation>
    <scope>NUCLEOTIDE SEQUENCE [LARGE SCALE GENOMIC DNA]</scope>
    <source>
        <strain evidence="1">Cs-k2</strain>
    </source>
</reference>
<dbReference type="EMBL" id="NIRI02000077">
    <property type="protein sequence ID" value="KAG5441108.1"/>
    <property type="molecule type" value="Genomic_DNA"/>
</dbReference>
<dbReference type="Proteomes" id="UP000286415">
    <property type="component" value="Unassembled WGS sequence"/>
</dbReference>
<reference evidence="1 2" key="2">
    <citation type="journal article" date="2021" name="Genomics">
        <title>High-quality reference genome for Clonorchis sinensis.</title>
        <authorList>
            <person name="Young N.D."/>
            <person name="Stroehlein A.J."/>
            <person name="Kinkar L."/>
            <person name="Wang T."/>
            <person name="Sohn W.M."/>
            <person name="Chang B.C.H."/>
            <person name="Kaur P."/>
            <person name="Weisz D."/>
            <person name="Dudchenko O."/>
            <person name="Aiden E.L."/>
            <person name="Korhonen P.K."/>
            <person name="Gasser R.B."/>
        </authorList>
    </citation>
    <scope>NUCLEOTIDE SEQUENCE [LARGE SCALE GENOMIC DNA]</scope>
    <source>
        <strain evidence="1">Cs-k2</strain>
    </source>
</reference>
<dbReference type="AlphaFoldDB" id="A0A3R7F0M9"/>
<gene>
    <name evidence="1" type="ORF">CSKR_102792</name>
</gene>
<keyword evidence="2" id="KW-1185">Reference proteome</keyword>
<evidence type="ECO:0000313" key="1">
    <source>
        <dbReference type="EMBL" id="KAG5441108.1"/>
    </source>
</evidence>
<evidence type="ECO:0000313" key="2">
    <source>
        <dbReference type="Proteomes" id="UP000286415"/>
    </source>
</evidence>
<protein>
    <submittedName>
        <fullName evidence="1">Uncharacterized protein</fullName>
    </submittedName>
</protein>
<sequence length="199" mass="22432">MTETRGLRLPDEPQEGRNRLWAVDEFSANLRVVAPSSSSERKLVNMERHKKWVQVVQATCLRVTDSRPPGVERSDVECSYSPALTTSQNWEKTKISYSPIPTKNGKFVAFSSFRHRSTENKMGTIHNALLMRLLKIRRQPTTCFGLPGARQVGAVPEFLLETKLHETGQINSLADWCSTFDCLETSQTRDSAGFQTSLS</sequence>
<name>A0A3R7F0M9_CLOSI</name>